<name>A0A5C3L1E5_COPMA</name>
<sequence length="581" mass="66395">MGASARRTCIVIIQLAALSWATQVALQRTAGSNDHCHIPSSEDVDLCRWRFDIPLSSSNTTSNFIFDGVSSLLQEWGNTHYRSGHNIVPATMPTGTLLYHGTYRNVTPTTPEWVALDPELSYMFCRAVEEGKGCYHLTLSTTRPLNLLYFDGNSAAKLHGCMDAQDLIVWGDVDPDRLFKEDERINRLCEWGKQYKLDGFLRMQANFEIMLCDFRSGVEQVSFLNLINQGPALPPGAPPPKMPRLKQYPMWMFHYLESGHRYKHFPGETRVKLDLSKLVSFYDSDLFPSLSTPRIEYERWQHRVNALSKPDREQLLERLDEVLKAESGGSGVDWTSLYRVVIHRYADRLELLQYMLHGSHINTTSTTNRDTPRAEKIAKDVHEYAASLLTAYVLNDVRPRHDTKHPFSWASPVFEHCATTHTKFILHSLHLTSSERLLLKAVNDVLHEICRVVVGIWAEGMEIGLQSQDKASFEEVVAKWKGEMDVLVKWLDWSVWVKCKPECGYEETCYLPTFPFFRCPDGTWPTSLSSQPGVSGFEAAYEDGEPCKNTSSNGAVVPEYEWIRPQPRCIRRLRPLETLGW</sequence>
<organism evidence="2 3">
    <name type="scientific">Coprinopsis marcescibilis</name>
    <name type="common">Agaric fungus</name>
    <name type="synonym">Psathyrella marcescibilis</name>
    <dbReference type="NCBI Taxonomy" id="230819"/>
    <lineage>
        <taxon>Eukaryota</taxon>
        <taxon>Fungi</taxon>
        <taxon>Dikarya</taxon>
        <taxon>Basidiomycota</taxon>
        <taxon>Agaricomycotina</taxon>
        <taxon>Agaricomycetes</taxon>
        <taxon>Agaricomycetidae</taxon>
        <taxon>Agaricales</taxon>
        <taxon>Agaricineae</taxon>
        <taxon>Psathyrellaceae</taxon>
        <taxon>Coprinopsis</taxon>
    </lineage>
</organism>
<reference evidence="2 3" key="1">
    <citation type="journal article" date="2019" name="Nat. Ecol. Evol.">
        <title>Megaphylogeny resolves global patterns of mushroom evolution.</title>
        <authorList>
            <person name="Varga T."/>
            <person name="Krizsan K."/>
            <person name="Foldi C."/>
            <person name="Dima B."/>
            <person name="Sanchez-Garcia M."/>
            <person name="Sanchez-Ramirez S."/>
            <person name="Szollosi G.J."/>
            <person name="Szarkandi J.G."/>
            <person name="Papp V."/>
            <person name="Albert L."/>
            <person name="Andreopoulos W."/>
            <person name="Angelini C."/>
            <person name="Antonin V."/>
            <person name="Barry K.W."/>
            <person name="Bougher N.L."/>
            <person name="Buchanan P."/>
            <person name="Buyck B."/>
            <person name="Bense V."/>
            <person name="Catcheside P."/>
            <person name="Chovatia M."/>
            <person name="Cooper J."/>
            <person name="Damon W."/>
            <person name="Desjardin D."/>
            <person name="Finy P."/>
            <person name="Geml J."/>
            <person name="Haridas S."/>
            <person name="Hughes K."/>
            <person name="Justo A."/>
            <person name="Karasinski D."/>
            <person name="Kautmanova I."/>
            <person name="Kiss B."/>
            <person name="Kocsube S."/>
            <person name="Kotiranta H."/>
            <person name="LaButti K.M."/>
            <person name="Lechner B.E."/>
            <person name="Liimatainen K."/>
            <person name="Lipzen A."/>
            <person name="Lukacs Z."/>
            <person name="Mihaltcheva S."/>
            <person name="Morgado L.N."/>
            <person name="Niskanen T."/>
            <person name="Noordeloos M.E."/>
            <person name="Ohm R.A."/>
            <person name="Ortiz-Santana B."/>
            <person name="Ovrebo C."/>
            <person name="Racz N."/>
            <person name="Riley R."/>
            <person name="Savchenko A."/>
            <person name="Shiryaev A."/>
            <person name="Soop K."/>
            <person name="Spirin V."/>
            <person name="Szebenyi C."/>
            <person name="Tomsovsky M."/>
            <person name="Tulloss R.E."/>
            <person name="Uehling J."/>
            <person name="Grigoriev I.V."/>
            <person name="Vagvolgyi C."/>
            <person name="Papp T."/>
            <person name="Martin F.M."/>
            <person name="Miettinen O."/>
            <person name="Hibbett D.S."/>
            <person name="Nagy L.G."/>
        </authorList>
    </citation>
    <scope>NUCLEOTIDE SEQUENCE [LARGE SCALE GENOMIC DNA]</scope>
    <source>
        <strain evidence="2 3">CBS 121175</strain>
    </source>
</reference>
<proteinExistence type="predicted"/>
<dbReference type="STRING" id="230819.A0A5C3L1E5"/>
<dbReference type="AlphaFoldDB" id="A0A5C3L1E5"/>
<feature type="chain" id="PRO_5023141329" evidence="1">
    <location>
        <begin position="22"/>
        <end position="581"/>
    </location>
</feature>
<dbReference type="PANTHER" id="PTHR35204">
    <property type="entry name" value="YALI0A21131P"/>
    <property type="match status" value="1"/>
</dbReference>
<evidence type="ECO:0000313" key="3">
    <source>
        <dbReference type="Proteomes" id="UP000307440"/>
    </source>
</evidence>
<accession>A0A5C3L1E5</accession>
<evidence type="ECO:0000313" key="2">
    <source>
        <dbReference type="EMBL" id="TFK26769.1"/>
    </source>
</evidence>
<dbReference type="Proteomes" id="UP000307440">
    <property type="component" value="Unassembled WGS sequence"/>
</dbReference>
<protein>
    <submittedName>
        <fullName evidence="2">Uncharacterized protein</fullName>
    </submittedName>
</protein>
<keyword evidence="1" id="KW-0732">Signal</keyword>
<keyword evidence="3" id="KW-1185">Reference proteome</keyword>
<dbReference type="EMBL" id="ML210171">
    <property type="protein sequence ID" value="TFK26769.1"/>
    <property type="molecule type" value="Genomic_DNA"/>
</dbReference>
<gene>
    <name evidence="2" type="ORF">FA15DRAFT_686237</name>
</gene>
<dbReference type="InterPro" id="IPR038921">
    <property type="entry name" value="YOR389W-like"/>
</dbReference>
<evidence type="ECO:0000256" key="1">
    <source>
        <dbReference type="SAM" id="SignalP"/>
    </source>
</evidence>
<feature type="signal peptide" evidence="1">
    <location>
        <begin position="1"/>
        <end position="21"/>
    </location>
</feature>
<dbReference type="OrthoDB" id="10261782at2759"/>
<dbReference type="PANTHER" id="PTHR35204:SF1">
    <property type="entry name" value="ENTEROTOXIN"/>
    <property type="match status" value="1"/>
</dbReference>